<dbReference type="Gene3D" id="1.10.238.10">
    <property type="entry name" value="EF-hand"/>
    <property type="match status" value="1"/>
</dbReference>
<comment type="subcellular location">
    <subcellularLocation>
        <location evidence="1">Secreted</location>
        <location evidence="1">Extracellular space</location>
        <location evidence="1">Extracellular matrix</location>
    </subcellularLocation>
</comment>
<dbReference type="GO" id="GO:0050840">
    <property type="term" value="F:extracellular matrix binding"/>
    <property type="evidence" value="ECO:0007669"/>
    <property type="project" value="TreeGrafter"/>
</dbReference>
<feature type="region of interest" description="Disordered" evidence="8">
    <location>
        <begin position="42"/>
        <end position="68"/>
    </location>
</feature>
<dbReference type="InterPro" id="IPR051950">
    <property type="entry name" value="Dev_reg/Prot_inhib"/>
</dbReference>
<feature type="compositionally biased region" description="Low complexity" evidence="8">
    <location>
        <begin position="387"/>
        <end position="407"/>
    </location>
</feature>
<feature type="domain" description="Thyroglobulin type-1" evidence="9">
    <location>
        <begin position="267"/>
        <end position="335"/>
    </location>
</feature>
<comment type="caution">
    <text evidence="10">The sequence shown here is derived from an EMBL/GenBank/DDBJ whole genome shotgun (WGS) entry which is preliminary data.</text>
</comment>
<keyword evidence="11" id="KW-1185">Reference proteome</keyword>
<gene>
    <name evidence="10" type="primary">SMOC1_0</name>
    <name evidence="10" type="ORF">EYF80_041800</name>
</gene>
<dbReference type="InterPro" id="IPR000716">
    <property type="entry name" value="Thyroglobulin_1"/>
</dbReference>
<dbReference type="SUPFAM" id="SSF57610">
    <property type="entry name" value="Thyroglobulin type-1 domain"/>
    <property type="match status" value="2"/>
</dbReference>
<dbReference type="PANTHER" id="PTHR12352:SF13">
    <property type="entry name" value="SPARC-RELATED MODULAR CALCIUM-BINDING PROTEIN 1"/>
    <property type="match status" value="1"/>
</dbReference>
<dbReference type="SUPFAM" id="SSF100895">
    <property type="entry name" value="Kazal-type serine protease inhibitors"/>
    <property type="match status" value="1"/>
</dbReference>
<dbReference type="InterPro" id="IPR036857">
    <property type="entry name" value="Thyroglobulin_1_sf"/>
</dbReference>
<feature type="region of interest" description="Disordered" evidence="8">
    <location>
        <begin position="323"/>
        <end position="358"/>
    </location>
</feature>
<dbReference type="CDD" id="cd00104">
    <property type="entry name" value="KAZAL_FS"/>
    <property type="match status" value="1"/>
</dbReference>
<dbReference type="EMBL" id="SRLO01000716">
    <property type="protein sequence ID" value="TNN47977.1"/>
    <property type="molecule type" value="Genomic_DNA"/>
</dbReference>
<dbReference type="AlphaFoldDB" id="A0A4Z2G345"/>
<evidence type="ECO:0000313" key="10">
    <source>
        <dbReference type="EMBL" id="TNN47977.1"/>
    </source>
</evidence>
<dbReference type="PROSITE" id="PS00484">
    <property type="entry name" value="THYROGLOBULIN_1_1"/>
    <property type="match status" value="1"/>
</dbReference>
<dbReference type="Gene3D" id="3.30.60.30">
    <property type="match status" value="1"/>
</dbReference>
<evidence type="ECO:0000256" key="4">
    <source>
        <dbReference type="ARBA" id="ARBA00022737"/>
    </source>
</evidence>
<dbReference type="InterPro" id="IPR019577">
    <property type="entry name" value="SPARC/Testican_Ca-bd-dom"/>
</dbReference>
<keyword evidence="3" id="KW-0732">Signal</keyword>
<dbReference type="Pfam" id="PF07648">
    <property type="entry name" value="Kazal_2"/>
    <property type="match status" value="1"/>
</dbReference>
<sequence>MGDPQESTRQQQVNLAVLSSVAQKKTSVTIARRFLCRWGQEGCDRRSSPLQGKSSQREKADDMASPQPFLLSDNMWPRGCVLDCQRGRHRAVCGSNGRLYKSPCAFQRAQCINTGLRLAPRAHCSDPSQSKCQLARAQALEAAALHGAGRVGPVAAAFVAECSADGHFLPVQCHNQTRYCWCSMPDGKPVSGTSVLHLMPDCTDHIARLAQAGDAASAPNKDEVGEPGTTLEARKPTERTAPPLWETILMNSDPRGNRSVRRPTDTPQTCERERASLLHRLSSSWQEERFVPECTADGRYSPAQCHAATGYCWCVRVDSGRPLPGTSTRNRIPECTGAEEAPTDRKPRKNPLPGCPGARRKHFLQSLVRALQLEAEHAGSLSLHQFSSPSLSTGPSSTPPSGSASPPSNAPPPSSTPEAAEFSGPEAALRWHFGRLDADSSGSLSEREARPLRQFLRRRLTPRRCAKKFAQHCDGDGDGGLTLEELRVCLGL</sequence>
<evidence type="ECO:0000256" key="7">
    <source>
        <dbReference type="PROSITE-ProRule" id="PRU00500"/>
    </source>
</evidence>
<evidence type="ECO:0000256" key="6">
    <source>
        <dbReference type="ARBA" id="ARBA00023180"/>
    </source>
</evidence>
<dbReference type="SMART" id="SM00211">
    <property type="entry name" value="TY"/>
    <property type="match status" value="2"/>
</dbReference>
<dbReference type="FunFam" id="4.10.800.10:FF:000004">
    <property type="entry name" value="SPARC-related modular calcium-binding protein 1"/>
    <property type="match status" value="1"/>
</dbReference>
<feature type="disulfide bond" evidence="7">
    <location>
        <begin position="173"/>
        <end position="180"/>
    </location>
</feature>
<dbReference type="GO" id="GO:0008201">
    <property type="term" value="F:heparin binding"/>
    <property type="evidence" value="ECO:0007669"/>
    <property type="project" value="TreeGrafter"/>
</dbReference>
<feature type="disulfide bond" evidence="7">
    <location>
        <begin position="305"/>
        <end position="312"/>
    </location>
</feature>
<dbReference type="PANTHER" id="PTHR12352">
    <property type="entry name" value="SECRETED MODULAR CALCIUM-BINDING PROTEIN"/>
    <property type="match status" value="1"/>
</dbReference>
<dbReference type="Proteomes" id="UP000314294">
    <property type="component" value="Unassembled WGS sequence"/>
</dbReference>
<dbReference type="Pfam" id="PF10591">
    <property type="entry name" value="SPARC_Ca_bdg"/>
    <property type="match status" value="1"/>
</dbReference>
<name>A0A4Z2G345_9TELE</name>
<dbReference type="CDD" id="cd00191">
    <property type="entry name" value="TY"/>
    <property type="match status" value="2"/>
</dbReference>
<dbReference type="PROSITE" id="PS51162">
    <property type="entry name" value="THYROGLOBULIN_1_2"/>
    <property type="match status" value="2"/>
</dbReference>
<accession>A0A4Z2G345</accession>
<evidence type="ECO:0000313" key="11">
    <source>
        <dbReference type="Proteomes" id="UP000314294"/>
    </source>
</evidence>
<evidence type="ECO:0000259" key="9">
    <source>
        <dbReference type="PROSITE" id="PS51162"/>
    </source>
</evidence>
<dbReference type="GO" id="GO:0005509">
    <property type="term" value="F:calcium ion binding"/>
    <property type="evidence" value="ECO:0007669"/>
    <property type="project" value="InterPro"/>
</dbReference>
<dbReference type="GO" id="GO:0005604">
    <property type="term" value="C:basement membrane"/>
    <property type="evidence" value="ECO:0007669"/>
    <property type="project" value="TreeGrafter"/>
</dbReference>
<dbReference type="GO" id="GO:0030198">
    <property type="term" value="P:extracellular matrix organization"/>
    <property type="evidence" value="ECO:0007669"/>
    <property type="project" value="TreeGrafter"/>
</dbReference>
<feature type="disulfide bond" evidence="7">
    <location>
        <begin position="182"/>
        <end position="202"/>
    </location>
</feature>
<dbReference type="Pfam" id="PF00086">
    <property type="entry name" value="Thyroglobulin_1"/>
    <property type="match status" value="2"/>
</dbReference>
<keyword evidence="5 7" id="KW-1015">Disulfide bond</keyword>
<keyword evidence="6" id="KW-0325">Glycoprotein</keyword>
<dbReference type="InterPro" id="IPR011992">
    <property type="entry name" value="EF-hand-dom_pair"/>
</dbReference>
<evidence type="ECO:0000256" key="2">
    <source>
        <dbReference type="ARBA" id="ARBA00022525"/>
    </source>
</evidence>
<keyword evidence="2" id="KW-0964">Secreted</keyword>
<dbReference type="GO" id="GO:0005615">
    <property type="term" value="C:extracellular space"/>
    <property type="evidence" value="ECO:0007669"/>
    <property type="project" value="TreeGrafter"/>
</dbReference>
<feature type="region of interest" description="Disordered" evidence="8">
    <location>
        <begin position="384"/>
        <end position="423"/>
    </location>
</feature>
<evidence type="ECO:0000256" key="8">
    <source>
        <dbReference type="SAM" id="MobiDB-lite"/>
    </source>
</evidence>
<reference evidence="10 11" key="1">
    <citation type="submission" date="2019-03" db="EMBL/GenBank/DDBJ databases">
        <title>First draft genome of Liparis tanakae, snailfish: a comprehensive survey of snailfish specific genes.</title>
        <authorList>
            <person name="Kim W."/>
            <person name="Song I."/>
            <person name="Jeong J.-H."/>
            <person name="Kim D."/>
            <person name="Kim S."/>
            <person name="Ryu S."/>
            <person name="Song J.Y."/>
            <person name="Lee S.K."/>
        </authorList>
    </citation>
    <scope>NUCLEOTIDE SEQUENCE [LARGE SCALE GENOMIC DNA]</scope>
    <source>
        <tissue evidence="10">Muscle</tissue>
    </source>
</reference>
<evidence type="ECO:0000256" key="1">
    <source>
        <dbReference type="ARBA" id="ARBA00004498"/>
    </source>
</evidence>
<dbReference type="InterPro" id="IPR036058">
    <property type="entry name" value="Kazal_dom_sf"/>
</dbReference>
<evidence type="ECO:0000256" key="3">
    <source>
        <dbReference type="ARBA" id="ARBA00022729"/>
    </source>
</evidence>
<dbReference type="SMART" id="SM00280">
    <property type="entry name" value="KAZAL"/>
    <property type="match status" value="1"/>
</dbReference>
<feature type="region of interest" description="Disordered" evidence="8">
    <location>
        <begin position="213"/>
        <end position="271"/>
    </location>
</feature>
<organism evidence="10 11">
    <name type="scientific">Liparis tanakae</name>
    <name type="common">Tanaka's snailfish</name>
    <dbReference type="NCBI Taxonomy" id="230148"/>
    <lineage>
        <taxon>Eukaryota</taxon>
        <taxon>Metazoa</taxon>
        <taxon>Chordata</taxon>
        <taxon>Craniata</taxon>
        <taxon>Vertebrata</taxon>
        <taxon>Euteleostomi</taxon>
        <taxon>Actinopterygii</taxon>
        <taxon>Neopterygii</taxon>
        <taxon>Teleostei</taxon>
        <taxon>Neoteleostei</taxon>
        <taxon>Acanthomorphata</taxon>
        <taxon>Eupercaria</taxon>
        <taxon>Perciformes</taxon>
        <taxon>Cottioidei</taxon>
        <taxon>Cottales</taxon>
        <taxon>Liparidae</taxon>
        <taxon>Liparis</taxon>
    </lineage>
</organism>
<dbReference type="Gene3D" id="4.10.800.10">
    <property type="entry name" value="Thyroglobulin type-1"/>
    <property type="match status" value="2"/>
</dbReference>
<feature type="domain" description="Thyroglobulin type-1" evidence="9">
    <location>
        <begin position="129"/>
        <end position="202"/>
    </location>
</feature>
<protein>
    <submittedName>
        <fullName evidence="10">SPARC-related modular calcium-binding protein 1</fullName>
    </submittedName>
</protein>
<keyword evidence="4" id="KW-0677">Repeat</keyword>
<dbReference type="InterPro" id="IPR002350">
    <property type="entry name" value="Kazal_dom"/>
</dbReference>
<evidence type="ECO:0000256" key="5">
    <source>
        <dbReference type="ARBA" id="ARBA00023157"/>
    </source>
</evidence>
<comment type="caution">
    <text evidence="7">Lacks conserved residue(s) required for the propagation of feature annotation.</text>
</comment>
<dbReference type="OrthoDB" id="5986054at2759"/>
<dbReference type="SUPFAM" id="SSF47473">
    <property type="entry name" value="EF-hand"/>
    <property type="match status" value="1"/>
</dbReference>
<proteinExistence type="predicted"/>